<feature type="DNA-binding region" description="OmpR/PhoB-type" evidence="7">
    <location>
        <begin position="124"/>
        <end position="224"/>
    </location>
</feature>
<dbReference type="Pfam" id="PF00486">
    <property type="entry name" value="Trans_reg_C"/>
    <property type="match status" value="1"/>
</dbReference>
<dbReference type="FunFam" id="3.40.50.2300:FF:000001">
    <property type="entry name" value="DNA-binding response regulator PhoB"/>
    <property type="match status" value="1"/>
</dbReference>
<dbReference type="Gene3D" id="3.40.50.2300">
    <property type="match status" value="1"/>
</dbReference>
<dbReference type="PANTHER" id="PTHR48111">
    <property type="entry name" value="REGULATOR OF RPOS"/>
    <property type="match status" value="1"/>
</dbReference>
<evidence type="ECO:0000259" key="9">
    <source>
        <dbReference type="PROSITE" id="PS51755"/>
    </source>
</evidence>
<evidence type="ECO:0000256" key="4">
    <source>
        <dbReference type="ARBA" id="ARBA00023125"/>
    </source>
</evidence>
<evidence type="ECO:0000256" key="7">
    <source>
        <dbReference type="PROSITE-ProRule" id="PRU01091"/>
    </source>
</evidence>
<keyword evidence="3" id="KW-0805">Transcription regulation</keyword>
<dbReference type="Pfam" id="PF00072">
    <property type="entry name" value="Response_reg"/>
    <property type="match status" value="1"/>
</dbReference>
<dbReference type="InterPro" id="IPR039420">
    <property type="entry name" value="WalR-like"/>
</dbReference>
<sequence>MKILIIEDEKKIADSIKQGLIQEAFVVDTAYDGNDGYDLAYSEKYDLIILDLMLPGMDGTKICENLRKVGNHTPILMLTAKTQTSDKIKGLNCGADDYLAKPFDFEELLARIMALRRRPVEIKPTKYIYHDLVLDTNNIEVSRNGIKIDLSKKEFTLLEYLLRNKGHVVTKENIMQNVWDFESDVLPNTIEVYIRYLRNKIDRPFKKSKQLIKTIRGYGYKIEYK</sequence>
<dbReference type="SUPFAM" id="SSF52172">
    <property type="entry name" value="CheY-like"/>
    <property type="match status" value="1"/>
</dbReference>
<dbReference type="GO" id="GO:0000156">
    <property type="term" value="F:phosphorelay response regulator activity"/>
    <property type="evidence" value="ECO:0007669"/>
    <property type="project" value="TreeGrafter"/>
</dbReference>
<evidence type="ECO:0000256" key="5">
    <source>
        <dbReference type="ARBA" id="ARBA00023163"/>
    </source>
</evidence>
<proteinExistence type="predicted"/>
<dbReference type="SMART" id="SM00862">
    <property type="entry name" value="Trans_reg_C"/>
    <property type="match status" value="1"/>
</dbReference>
<dbReference type="InterPro" id="IPR011006">
    <property type="entry name" value="CheY-like_superfamily"/>
</dbReference>
<evidence type="ECO:0000256" key="2">
    <source>
        <dbReference type="ARBA" id="ARBA00023012"/>
    </source>
</evidence>
<dbReference type="GO" id="GO:0032993">
    <property type="term" value="C:protein-DNA complex"/>
    <property type="evidence" value="ECO:0007669"/>
    <property type="project" value="TreeGrafter"/>
</dbReference>
<dbReference type="Gene3D" id="1.10.10.10">
    <property type="entry name" value="Winged helix-like DNA-binding domain superfamily/Winged helix DNA-binding domain"/>
    <property type="match status" value="1"/>
</dbReference>
<dbReference type="Proteomes" id="UP000178615">
    <property type="component" value="Unassembled WGS sequence"/>
</dbReference>
<dbReference type="FunFam" id="1.10.10.10:FF:000005">
    <property type="entry name" value="Two-component system response regulator"/>
    <property type="match status" value="1"/>
</dbReference>
<dbReference type="PANTHER" id="PTHR48111:SF22">
    <property type="entry name" value="REGULATOR OF RPOS"/>
    <property type="match status" value="1"/>
</dbReference>
<keyword evidence="1 6" id="KW-0597">Phosphoprotein</keyword>
<feature type="modified residue" description="4-aspartylphosphate" evidence="6">
    <location>
        <position position="51"/>
    </location>
</feature>
<dbReference type="GO" id="GO:0005829">
    <property type="term" value="C:cytosol"/>
    <property type="evidence" value="ECO:0007669"/>
    <property type="project" value="TreeGrafter"/>
</dbReference>
<dbReference type="GO" id="GO:0000976">
    <property type="term" value="F:transcription cis-regulatory region binding"/>
    <property type="evidence" value="ECO:0007669"/>
    <property type="project" value="TreeGrafter"/>
</dbReference>
<dbReference type="CDD" id="cd00383">
    <property type="entry name" value="trans_reg_C"/>
    <property type="match status" value="1"/>
</dbReference>
<comment type="caution">
    <text evidence="10">The sequence shown here is derived from an EMBL/GenBank/DDBJ whole genome shotgun (WGS) entry which is preliminary data.</text>
</comment>
<evidence type="ECO:0000256" key="1">
    <source>
        <dbReference type="ARBA" id="ARBA00022553"/>
    </source>
</evidence>
<dbReference type="SUPFAM" id="SSF46894">
    <property type="entry name" value="C-terminal effector domain of the bipartite response regulators"/>
    <property type="match status" value="1"/>
</dbReference>
<protein>
    <submittedName>
        <fullName evidence="10">DNA-binding response regulator</fullName>
    </submittedName>
</protein>
<dbReference type="InterPro" id="IPR036388">
    <property type="entry name" value="WH-like_DNA-bd_sf"/>
</dbReference>
<reference evidence="10 11" key="1">
    <citation type="journal article" date="2016" name="Nat. Commun.">
        <title>Thousands of microbial genomes shed light on interconnected biogeochemical processes in an aquifer system.</title>
        <authorList>
            <person name="Anantharaman K."/>
            <person name="Brown C.T."/>
            <person name="Hug L.A."/>
            <person name="Sharon I."/>
            <person name="Castelle C.J."/>
            <person name="Probst A.J."/>
            <person name="Thomas B.C."/>
            <person name="Singh A."/>
            <person name="Wilkins M.J."/>
            <person name="Karaoz U."/>
            <person name="Brodie E.L."/>
            <person name="Williams K.H."/>
            <person name="Hubbard S.S."/>
            <person name="Banfield J.F."/>
        </authorList>
    </citation>
    <scope>NUCLEOTIDE SEQUENCE [LARGE SCALE GENOMIC DNA]</scope>
</reference>
<dbReference type="EMBL" id="MEUV01000004">
    <property type="protein sequence ID" value="OGC46447.1"/>
    <property type="molecule type" value="Genomic_DNA"/>
</dbReference>
<feature type="domain" description="OmpR/PhoB-type" evidence="9">
    <location>
        <begin position="124"/>
        <end position="224"/>
    </location>
</feature>
<dbReference type="InterPro" id="IPR016032">
    <property type="entry name" value="Sig_transdc_resp-reg_C-effctor"/>
</dbReference>
<dbReference type="AlphaFoldDB" id="A0A1F4UNA6"/>
<dbReference type="PROSITE" id="PS50110">
    <property type="entry name" value="RESPONSE_REGULATORY"/>
    <property type="match status" value="1"/>
</dbReference>
<keyword evidence="2" id="KW-0902">Two-component regulatory system</keyword>
<evidence type="ECO:0000256" key="3">
    <source>
        <dbReference type="ARBA" id="ARBA00023015"/>
    </source>
</evidence>
<dbReference type="InterPro" id="IPR001867">
    <property type="entry name" value="OmpR/PhoB-type_DNA-bd"/>
</dbReference>
<name>A0A1F4UNA6_UNCKA</name>
<dbReference type="Gene3D" id="6.10.250.690">
    <property type="match status" value="1"/>
</dbReference>
<evidence type="ECO:0000313" key="11">
    <source>
        <dbReference type="Proteomes" id="UP000178615"/>
    </source>
</evidence>
<feature type="domain" description="Response regulatory" evidence="8">
    <location>
        <begin position="2"/>
        <end position="116"/>
    </location>
</feature>
<gene>
    <name evidence="10" type="ORF">A2V49_02855</name>
</gene>
<evidence type="ECO:0000313" key="10">
    <source>
        <dbReference type="EMBL" id="OGC46447.1"/>
    </source>
</evidence>
<dbReference type="SMART" id="SM00448">
    <property type="entry name" value="REC"/>
    <property type="match status" value="1"/>
</dbReference>
<evidence type="ECO:0000256" key="6">
    <source>
        <dbReference type="PROSITE-ProRule" id="PRU00169"/>
    </source>
</evidence>
<evidence type="ECO:0000259" key="8">
    <source>
        <dbReference type="PROSITE" id="PS50110"/>
    </source>
</evidence>
<accession>A0A1F4UNA6</accession>
<keyword evidence="5" id="KW-0804">Transcription</keyword>
<dbReference type="InterPro" id="IPR001789">
    <property type="entry name" value="Sig_transdc_resp-reg_receiver"/>
</dbReference>
<dbReference type="GO" id="GO:0006355">
    <property type="term" value="P:regulation of DNA-templated transcription"/>
    <property type="evidence" value="ECO:0007669"/>
    <property type="project" value="InterPro"/>
</dbReference>
<organism evidence="10 11">
    <name type="scientific">candidate division WWE3 bacterium RBG_19FT_COMBO_34_6</name>
    <dbReference type="NCBI Taxonomy" id="1802612"/>
    <lineage>
        <taxon>Bacteria</taxon>
        <taxon>Katanobacteria</taxon>
    </lineage>
</organism>
<dbReference type="PROSITE" id="PS51755">
    <property type="entry name" value="OMPR_PHOB"/>
    <property type="match status" value="1"/>
</dbReference>
<keyword evidence="4 7" id="KW-0238">DNA-binding</keyword>